<keyword evidence="8" id="KW-1185">Reference proteome</keyword>
<evidence type="ECO:0000259" key="5">
    <source>
        <dbReference type="Pfam" id="PF25944"/>
    </source>
</evidence>
<dbReference type="Gene3D" id="2.40.30.170">
    <property type="match status" value="1"/>
</dbReference>
<dbReference type="Pfam" id="PF25967">
    <property type="entry name" value="RND-MFP_C"/>
    <property type="match status" value="1"/>
</dbReference>
<dbReference type="Pfam" id="PF25917">
    <property type="entry name" value="BSH_RND"/>
    <property type="match status" value="1"/>
</dbReference>
<feature type="domain" description="Multidrug resistance protein MdtA-like barrel-sandwich hybrid" evidence="4">
    <location>
        <begin position="77"/>
        <end position="218"/>
    </location>
</feature>
<comment type="similarity">
    <text evidence="2">Belongs to the membrane fusion protein (MFP) (TC 8.A.1) family.</text>
</comment>
<dbReference type="SUPFAM" id="SSF111369">
    <property type="entry name" value="HlyD-like secretion proteins"/>
    <property type="match status" value="1"/>
</dbReference>
<feature type="domain" description="Multidrug resistance protein MdtA-like beta-barrel" evidence="5">
    <location>
        <begin position="224"/>
        <end position="308"/>
    </location>
</feature>
<dbReference type="InterPro" id="IPR058625">
    <property type="entry name" value="MdtA-like_BSH"/>
</dbReference>
<gene>
    <name evidence="7" type="ORF">PQU92_13065</name>
</gene>
<dbReference type="InterPro" id="IPR006143">
    <property type="entry name" value="RND_pump_MFP"/>
</dbReference>
<dbReference type="InterPro" id="IPR058627">
    <property type="entry name" value="MdtA-like_C"/>
</dbReference>
<feature type="domain" description="Multidrug resistance protein MdtA-like C-terminal permuted SH3" evidence="6">
    <location>
        <begin position="317"/>
        <end position="372"/>
    </location>
</feature>
<dbReference type="Gene3D" id="2.40.420.20">
    <property type="match status" value="1"/>
</dbReference>
<evidence type="ECO:0000256" key="2">
    <source>
        <dbReference type="ARBA" id="ARBA00009477"/>
    </source>
</evidence>
<protein>
    <submittedName>
        <fullName evidence="7">Efflux RND transporter periplasmic adaptor subunit</fullName>
    </submittedName>
</protein>
<evidence type="ECO:0000259" key="6">
    <source>
        <dbReference type="Pfam" id="PF25967"/>
    </source>
</evidence>
<accession>A0ABT5HWJ5</accession>
<feature type="domain" description="Multidrug resistance protein MdtA-like alpha-helical hairpin" evidence="3">
    <location>
        <begin position="117"/>
        <end position="186"/>
    </location>
</feature>
<evidence type="ECO:0000259" key="4">
    <source>
        <dbReference type="Pfam" id="PF25917"/>
    </source>
</evidence>
<evidence type="ECO:0000256" key="1">
    <source>
        <dbReference type="ARBA" id="ARBA00004196"/>
    </source>
</evidence>
<sequence length="399" mass="42007">MTPSELYKKVPRKPLLAAVAAAALGIGGLGIATVTSNASEQAAPAAPQAIPVKVAVIEEQTVSGWESFSGRLEAVERVEIRSRVSGAVKSIHFREGAFVRQGDLLVTIDPAPYAAEVARAKAQVQAADARLTLARSDNDRAQRLLAEHAISQAEAESRTNGLRGAEAEVAAARAVLQSANLNLSYTQVRAPVSGRVGRVEITQGNLVASGAGSPLLTTLVSVSPIYASFDANEEVINRTLKDLNGTAFERIPVKLELDDGSAPLDGHLQLIDNQFDSQSGTVRARAVFSNADGRLIPGQFVRVQMGEATAKPLILISELAVGTDQSKRFVYVVGKGNAVEYREVHLGGTVEGQKVVIDGLKPGERVVMSGLQALRPGTVIAPQLVALKPVIDATPKPSV</sequence>
<dbReference type="Gene3D" id="1.10.287.470">
    <property type="entry name" value="Helix hairpin bin"/>
    <property type="match status" value="1"/>
</dbReference>
<evidence type="ECO:0000313" key="7">
    <source>
        <dbReference type="EMBL" id="MDC7684215.1"/>
    </source>
</evidence>
<evidence type="ECO:0000259" key="3">
    <source>
        <dbReference type="Pfam" id="PF25876"/>
    </source>
</evidence>
<organism evidence="7 8">
    <name type="scientific">Asticcacaulis aquaticus</name>
    <dbReference type="NCBI Taxonomy" id="2984212"/>
    <lineage>
        <taxon>Bacteria</taxon>
        <taxon>Pseudomonadati</taxon>
        <taxon>Pseudomonadota</taxon>
        <taxon>Alphaproteobacteria</taxon>
        <taxon>Caulobacterales</taxon>
        <taxon>Caulobacteraceae</taxon>
        <taxon>Asticcacaulis</taxon>
    </lineage>
</organism>
<dbReference type="EMBL" id="JAQQKX010000010">
    <property type="protein sequence ID" value="MDC7684215.1"/>
    <property type="molecule type" value="Genomic_DNA"/>
</dbReference>
<proteinExistence type="inferred from homology"/>
<dbReference type="Pfam" id="PF25944">
    <property type="entry name" value="Beta-barrel_RND"/>
    <property type="match status" value="1"/>
</dbReference>
<dbReference type="Pfam" id="PF25876">
    <property type="entry name" value="HH_MFP_RND"/>
    <property type="match status" value="1"/>
</dbReference>
<dbReference type="PANTHER" id="PTHR30158">
    <property type="entry name" value="ACRA/E-RELATED COMPONENT OF DRUG EFFLUX TRANSPORTER"/>
    <property type="match status" value="1"/>
</dbReference>
<dbReference type="Proteomes" id="UP001214854">
    <property type="component" value="Unassembled WGS sequence"/>
</dbReference>
<dbReference type="PANTHER" id="PTHR30158:SF10">
    <property type="entry name" value="CATION EFFLUX PUMP"/>
    <property type="match status" value="1"/>
</dbReference>
<evidence type="ECO:0000313" key="8">
    <source>
        <dbReference type="Proteomes" id="UP001214854"/>
    </source>
</evidence>
<dbReference type="NCBIfam" id="TIGR01730">
    <property type="entry name" value="RND_mfp"/>
    <property type="match status" value="1"/>
</dbReference>
<comment type="caution">
    <text evidence="7">The sequence shown here is derived from an EMBL/GenBank/DDBJ whole genome shotgun (WGS) entry which is preliminary data.</text>
</comment>
<dbReference type="Gene3D" id="2.40.50.100">
    <property type="match status" value="1"/>
</dbReference>
<dbReference type="InterPro" id="IPR058624">
    <property type="entry name" value="MdtA-like_HH"/>
</dbReference>
<reference evidence="7 8" key="1">
    <citation type="submission" date="2023-01" db="EMBL/GenBank/DDBJ databases">
        <title>Novel species of the genus Asticcacaulis isolated from rivers.</title>
        <authorList>
            <person name="Lu H."/>
        </authorList>
    </citation>
    <scope>NUCLEOTIDE SEQUENCE [LARGE SCALE GENOMIC DNA]</scope>
    <source>
        <strain evidence="7 8">BYS171W</strain>
    </source>
</reference>
<dbReference type="InterPro" id="IPR058626">
    <property type="entry name" value="MdtA-like_b-barrel"/>
</dbReference>
<name>A0ABT5HWJ5_9CAUL</name>
<comment type="subcellular location">
    <subcellularLocation>
        <location evidence="1">Cell envelope</location>
    </subcellularLocation>
</comment>
<dbReference type="RefSeq" id="WP_272748672.1">
    <property type="nucleotide sequence ID" value="NZ_JAQQKX010000010.1"/>
</dbReference>